<organism evidence="8 9">
    <name type="scientific">Kribbella soli</name>
    <dbReference type="NCBI Taxonomy" id="1124743"/>
    <lineage>
        <taxon>Bacteria</taxon>
        <taxon>Bacillati</taxon>
        <taxon>Actinomycetota</taxon>
        <taxon>Actinomycetes</taxon>
        <taxon>Propionibacteriales</taxon>
        <taxon>Kribbellaceae</taxon>
        <taxon>Kribbella</taxon>
    </lineage>
</organism>
<keyword evidence="2 5" id="KW-0812">Transmembrane</keyword>
<dbReference type="Proteomes" id="UP000292346">
    <property type="component" value="Unassembled WGS sequence"/>
</dbReference>
<reference evidence="8 9" key="1">
    <citation type="submission" date="2019-02" db="EMBL/GenBank/DDBJ databases">
        <title>Kribbella capetownensis sp. nov. and Kribbella speibonae sp. nov., isolated from soil.</title>
        <authorList>
            <person name="Curtis S.M."/>
            <person name="Norton I."/>
            <person name="Everest G.J."/>
            <person name="Meyers P.R."/>
        </authorList>
    </citation>
    <scope>NUCLEOTIDE SEQUENCE [LARGE SCALE GENOMIC DNA]</scope>
    <source>
        <strain evidence="8 9">KCTC 29219</strain>
    </source>
</reference>
<dbReference type="PROSITE" id="PS50929">
    <property type="entry name" value="ABC_TM1F"/>
    <property type="match status" value="1"/>
</dbReference>
<evidence type="ECO:0000259" key="7">
    <source>
        <dbReference type="PROSITE" id="PS50929"/>
    </source>
</evidence>
<dbReference type="Gene3D" id="3.40.50.300">
    <property type="entry name" value="P-loop containing nucleotide triphosphate hydrolases"/>
    <property type="match status" value="1"/>
</dbReference>
<evidence type="ECO:0000256" key="1">
    <source>
        <dbReference type="ARBA" id="ARBA00004651"/>
    </source>
</evidence>
<dbReference type="PROSITE" id="PS50893">
    <property type="entry name" value="ABC_TRANSPORTER_2"/>
    <property type="match status" value="1"/>
</dbReference>
<dbReference type="Gene3D" id="1.20.1560.10">
    <property type="entry name" value="ABC transporter type 1, transmembrane domain"/>
    <property type="match status" value="1"/>
</dbReference>
<dbReference type="GO" id="GO:0005524">
    <property type="term" value="F:ATP binding"/>
    <property type="evidence" value="ECO:0007669"/>
    <property type="project" value="UniProtKB-KW"/>
</dbReference>
<dbReference type="PANTHER" id="PTHR43394:SF1">
    <property type="entry name" value="ATP-BINDING CASSETTE SUB-FAMILY B MEMBER 10, MITOCHONDRIAL"/>
    <property type="match status" value="1"/>
</dbReference>
<dbReference type="InterPro" id="IPR003439">
    <property type="entry name" value="ABC_transporter-like_ATP-bd"/>
</dbReference>
<dbReference type="PROSITE" id="PS00211">
    <property type="entry name" value="ABC_TRANSPORTER_1"/>
    <property type="match status" value="1"/>
</dbReference>
<protein>
    <submittedName>
        <fullName evidence="8">ABC transporter ATP-binding protein</fullName>
    </submittedName>
</protein>
<dbReference type="InterPro" id="IPR027417">
    <property type="entry name" value="P-loop_NTPase"/>
</dbReference>
<feature type="transmembrane region" description="Helical" evidence="5">
    <location>
        <begin position="269"/>
        <end position="291"/>
    </location>
</feature>
<dbReference type="Pfam" id="PF00005">
    <property type="entry name" value="ABC_tran"/>
    <property type="match status" value="1"/>
</dbReference>
<evidence type="ECO:0000313" key="9">
    <source>
        <dbReference type="Proteomes" id="UP000292346"/>
    </source>
</evidence>
<evidence type="ECO:0000256" key="3">
    <source>
        <dbReference type="ARBA" id="ARBA00022989"/>
    </source>
</evidence>
<dbReference type="SUPFAM" id="SSF90123">
    <property type="entry name" value="ABC transporter transmembrane region"/>
    <property type="match status" value="1"/>
</dbReference>
<feature type="transmembrane region" description="Helical" evidence="5">
    <location>
        <begin position="188"/>
        <end position="208"/>
    </location>
</feature>
<keyword evidence="3 5" id="KW-1133">Transmembrane helix</keyword>
<evidence type="ECO:0000256" key="4">
    <source>
        <dbReference type="ARBA" id="ARBA00023136"/>
    </source>
</evidence>
<dbReference type="SUPFAM" id="SSF52540">
    <property type="entry name" value="P-loop containing nucleoside triphosphate hydrolases"/>
    <property type="match status" value="1"/>
</dbReference>
<feature type="transmembrane region" description="Helical" evidence="5">
    <location>
        <begin position="158"/>
        <end position="182"/>
    </location>
</feature>
<evidence type="ECO:0000256" key="5">
    <source>
        <dbReference type="SAM" id="Phobius"/>
    </source>
</evidence>
<dbReference type="InterPro" id="IPR036640">
    <property type="entry name" value="ABC1_TM_sf"/>
</dbReference>
<dbReference type="InterPro" id="IPR011527">
    <property type="entry name" value="ABC1_TM_dom"/>
</dbReference>
<keyword evidence="9" id="KW-1185">Reference proteome</keyword>
<feature type="domain" description="ABC transmembrane type-1" evidence="7">
    <location>
        <begin position="51"/>
        <end position="332"/>
    </location>
</feature>
<gene>
    <name evidence="8" type="ORF">E0H45_15755</name>
</gene>
<keyword evidence="8" id="KW-0067">ATP-binding</keyword>
<feature type="transmembrane region" description="Helical" evidence="5">
    <location>
        <begin position="303"/>
        <end position="324"/>
    </location>
</feature>
<feature type="transmembrane region" description="Helical" evidence="5">
    <location>
        <begin position="50"/>
        <end position="70"/>
    </location>
</feature>
<dbReference type="GO" id="GO:0015421">
    <property type="term" value="F:ABC-type oligopeptide transporter activity"/>
    <property type="evidence" value="ECO:0007669"/>
    <property type="project" value="TreeGrafter"/>
</dbReference>
<evidence type="ECO:0000256" key="2">
    <source>
        <dbReference type="ARBA" id="ARBA00022692"/>
    </source>
</evidence>
<comment type="caution">
    <text evidence="8">The sequence shown here is derived from an EMBL/GenBank/DDBJ whole genome shotgun (WGS) entry which is preliminary data.</text>
</comment>
<feature type="transmembrane region" description="Helical" evidence="5">
    <location>
        <begin position="90"/>
        <end position="107"/>
    </location>
</feature>
<evidence type="ECO:0000313" key="8">
    <source>
        <dbReference type="EMBL" id="TCC07444.1"/>
    </source>
</evidence>
<dbReference type="Pfam" id="PF00664">
    <property type="entry name" value="ABC_membrane"/>
    <property type="match status" value="1"/>
</dbReference>
<dbReference type="PANTHER" id="PTHR43394">
    <property type="entry name" value="ATP-DEPENDENT PERMEASE MDL1, MITOCHONDRIAL"/>
    <property type="match status" value="1"/>
</dbReference>
<dbReference type="InterPro" id="IPR039421">
    <property type="entry name" value="Type_1_exporter"/>
</dbReference>
<keyword evidence="4 5" id="KW-0472">Membrane</keyword>
<dbReference type="RefSeq" id="WP_131338086.1">
    <property type="nucleotide sequence ID" value="NZ_SJJZ01000002.1"/>
</dbReference>
<dbReference type="AlphaFoldDB" id="A0A4R0HCX4"/>
<comment type="subcellular location">
    <subcellularLocation>
        <location evidence="1">Cell membrane</location>
        <topology evidence="1">Multi-pass membrane protein</topology>
    </subcellularLocation>
</comment>
<dbReference type="GO" id="GO:0005886">
    <property type="term" value="C:plasma membrane"/>
    <property type="evidence" value="ECO:0007669"/>
    <property type="project" value="UniProtKB-SubCell"/>
</dbReference>
<evidence type="ECO:0000259" key="6">
    <source>
        <dbReference type="PROSITE" id="PS50893"/>
    </source>
</evidence>
<sequence>MTRDGARRRTARIRAWLDRTSETGNPATANDLAGPFRFLFWLARSQSRRIALGGVLGTLWMVGLAVPPWVLSRAVDEGLVARDTGALVRWAAVLLAVSVLNALLGIARHRTMTKVRMDASFRAVRAAVGHTSRLGASLPGRVSTGEVVTVGIADVYTVAMALTVAGPGVGAVVAYAVVAVVLFTTSPLLAAVVLAGVPLLAVAVGPFLQRIERTGGEYRVHQGRLTTRLVDVLAGLRVLNGLGGKGFVAERYEQQSQGLVGHGYRVAGPASWVGALSTGLPALFLAAVVWLSARMAATGAITIGDVVAVYGYVAVLVVPVSAFIEGGGDIARARVAGQRIIDLLNLPAARDDQRVDGVIPSGSGPLADPASGVIVRPGLLTALVAARPAETRTVIERLGQLNTDADASATWAGVPIDDVAREEFRRRLVVADNDAEVFAGTVRDIVAGRLEPDDSRIRAALRVAVAEDVVEALPGGLDATVAAGGSDLSGGQRQRIRLARAVYAAPDVLLAVEPTSAVDANTEAVMIDRIREARRDTTTVITTSSPLVLDRADEVVVLVDGKTLSVGTHADLLRSDAYYRDLVSRAQDDR</sequence>
<dbReference type="EMBL" id="SJJZ01000002">
    <property type="protein sequence ID" value="TCC07444.1"/>
    <property type="molecule type" value="Genomic_DNA"/>
</dbReference>
<accession>A0A4R0HCX4</accession>
<proteinExistence type="predicted"/>
<feature type="domain" description="ABC transporter" evidence="6">
    <location>
        <begin position="353"/>
        <end position="585"/>
    </location>
</feature>
<dbReference type="InterPro" id="IPR017871">
    <property type="entry name" value="ABC_transporter-like_CS"/>
</dbReference>
<keyword evidence="8" id="KW-0547">Nucleotide-binding</keyword>
<name>A0A4R0HCX4_9ACTN</name>
<dbReference type="GO" id="GO:0016887">
    <property type="term" value="F:ATP hydrolysis activity"/>
    <property type="evidence" value="ECO:0007669"/>
    <property type="project" value="InterPro"/>
</dbReference>
<dbReference type="OrthoDB" id="4966664at2"/>